<evidence type="ECO:0000256" key="2">
    <source>
        <dbReference type="ARBA" id="ARBA00005179"/>
    </source>
</evidence>
<accession>A0AAE0I7R5</accession>
<comment type="caution">
    <text evidence="9">The sequence shown here is derived from an EMBL/GenBank/DDBJ whole genome shotgun (WGS) entry which is preliminary data.</text>
</comment>
<dbReference type="CDD" id="cd11051">
    <property type="entry name" value="CYP59-like"/>
    <property type="match status" value="1"/>
</dbReference>
<proteinExistence type="predicted"/>
<evidence type="ECO:0000256" key="1">
    <source>
        <dbReference type="ARBA" id="ARBA00001971"/>
    </source>
</evidence>
<evidence type="ECO:0000256" key="8">
    <source>
        <dbReference type="PIRSR" id="PIRSR602401-1"/>
    </source>
</evidence>
<keyword evidence="6 8" id="KW-0408">Iron</keyword>
<evidence type="ECO:0000256" key="3">
    <source>
        <dbReference type="ARBA" id="ARBA00022617"/>
    </source>
</evidence>
<dbReference type="Pfam" id="PF00067">
    <property type="entry name" value="p450"/>
    <property type="match status" value="1"/>
</dbReference>
<evidence type="ECO:0000313" key="10">
    <source>
        <dbReference type="Proteomes" id="UP001283341"/>
    </source>
</evidence>
<evidence type="ECO:0000256" key="6">
    <source>
        <dbReference type="ARBA" id="ARBA00023004"/>
    </source>
</evidence>
<keyword evidence="10" id="KW-1185">Reference proteome</keyword>
<evidence type="ECO:0000256" key="7">
    <source>
        <dbReference type="ARBA" id="ARBA00023033"/>
    </source>
</evidence>
<comment type="cofactor">
    <cofactor evidence="1 8">
        <name>heme</name>
        <dbReference type="ChEBI" id="CHEBI:30413"/>
    </cofactor>
</comment>
<protein>
    <submittedName>
        <fullName evidence="9">Cytochrome P450</fullName>
    </submittedName>
</protein>
<feature type="binding site" description="axial binding residue" evidence="8">
    <location>
        <position position="456"/>
    </location>
    <ligand>
        <name>heme</name>
        <dbReference type="ChEBI" id="CHEBI:30413"/>
    </ligand>
    <ligandPart>
        <name>Fe</name>
        <dbReference type="ChEBI" id="CHEBI:18248"/>
    </ligandPart>
</feature>
<dbReference type="InterPro" id="IPR036396">
    <property type="entry name" value="Cyt_P450_sf"/>
</dbReference>
<sequence>MIVRELPKKYGIPILPHSYLFGHFPEVIKLYLSGEVPPDVAGQSVGYLLAKKYPEYTKDGMLYTDMWPITSPIAWVCHPELMYQFCQDPSLPKAWLLRREFQPFTHLKDLVTLEGAEWKRWRAIYNPGFSAKNLLSMVPDFVEEIQVFTGLLRSLAKSGESANCLEMAMNLTYDVIGRATMGERLHCQTIPNSFKKALNKQTTWVITDNGPENILKMINPFRPLIMGYYNKVMDGYFFPRIKRVIAEYLNAGGKSSSGHAAKPKTITSLAVKAYLNEHVSKAADDVRLDKSFTDMVIAQLKMFMLAGHDTTASTLAFAYMLLEQNPSCLAALRQEHDAVLGSDPSTAGTQISSSPHLLNALPYTLAVIKETLRLFPPVGSVREGQKGVFLTHPDTGARYPTEHFMMFSNTFWEHRSELLWKRPEEFVPERWLAKEGEELHVRKHAFRPFELGPRSCIGQELALLELKAILVITVREMEISLAYDEKAPVFLGTKAYQIMDRGQVAGRPKGGMPFRVRMVGNGK</sequence>
<dbReference type="EMBL" id="JAUEDM010000004">
    <property type="protein sequence ID" value="KAK3319206.1"/>
    <property type="molecule type" value="Genomic_DNA"/>
</dbReference>
<evidence type="ECO:0000313" key="9">
    <source>
        <dbReference type="EMBL" id="KAK3319206.1"/>
    </source>
</evidence>
<dbReference type="InterPro" id="IPR050121">
    <property type="entry name" value="Cytochrome_P450_monoxygenase"/>
</dbReference>
<dbReference type="GO" id="GO:0004497">
    <property type="term" value="F:monooxygenase activity"/>
    <property type="evidence" value="ECO:0007669"/>
    <property type="project" value="UniProtKB-KW"/>
</dbReference>
<dbReference type="Gene3D" id="1.10.630.10">
    <property type="entry name" value="Cytochrome P450"/>
    <property type="match status" value="1"/>
</dbReference>
<dbReference type="GO" id="GO:0005506">
    <property type="term" value="F:iron ion binding"/>
    <property type="evidence" value="ECO:0007669"/>
    <property type="project" value="InterPro"/>
</dbReference>
<dbReference type="PANTHER" id="PTHR24305">
    <property type="entry name" value="CYTOCHROME P450"/>
    <property type="match status" value="1"/>
</dbReference>
<dbReference type="InterPro" id="IPR002401">
    <property type="entry name" value="Cyt_P450_E_grp-I"/>
</dbReference>
<comment type="pathway">
    <text evidence="2">Secondary metabolite biosynthesis.</text>
</comment>
<dbReference type="PANTHER" id="PTHR24305:SF107">
    <property type="entry name" value="P450, PUTATIVE (EUROFUNG)-RELATED"/>
    <property type="match status" value="1"/>
</dbReference>
<organism evidence="9 10">
    <name type="scientific">Apodospora peruviana</name>
    <dbReference type="NCBI Taxonomy" id="516989"/>
    <lineage>
        <taxon>Eukaryota</taxon>
        <taxon>Fungi</taxon>
        <taxon>Dikarya</taxon>
        <taxon>Ascomycota</taxon>
        <taxon>Pezizomycotina</taxon>
        <taxon>Sordariomycetes</taxon>
        <taxon>Sordariomycetidae</taxon>
        <taxon>Sordariales</taxon>
        <taxon>Lasiosphaeriaceae</taxon>
        <taxon>Apodospora</taxon>
    </lineage>
</organism>
<evidence type="ECO:0000256" key="5">
    <source>
        <dbReference type="ARBA" id="ARBA00023002"/>
    </source>
</evidence>
<dbReference type="GO" id="GO:0016705">
    <property type="term" value="F:oxidoreductase activity, acting on paired donors, with incorporation or reduction of molecular oxygen"/>
    <property type="evidence" value="ECO:0007669"/>
    <property type="project" value="InterPro"/>
</dbReference>
<keyword evidence="3 8" id="KW-0349">Heme</keyword>
<dbReference type="InterPro" id="IPR001128">
    <property type="entry name" value="Cyt_P450"/>
</dbReference>
<keyword evidence="7" id="KW-0503">Monooxygenase</keyword>
<keyword evidence="5" id="KW-0560">Oxidoreductase</keyword>
<dbReference type="PRINTS" id="PR00385">
    <property type="entry name" value="P450"/>
</dbReference>
<keyword evidence="4 8" id="KW-0479">Metal-binding</keyword>
<dbReference type="PRINTS" id="PR00463">
    <property type="entry name" value="EP450I"/>
</dbReference>
<name>A0AAE0I7R5_9PEZI</name>
<evidence type="ECO:0000256" key="4">
    <source>
        <dbReference type="ARBA" id="ARBA00022723"/>
    </source>
</evidence>
<reference evidence="9" key="2">
    <citation type="submission" date="2023-06" db="EMBL/GenBank/DDBJ databases">
        <authorList>
            <consortium name="Lawrence Berkeley National Laboratory"/>
            <person name="Haridas S."/>
            <person name="Hensen N."/>
            <person name="Bonometti L."/>
            <person name="Westerberg I."/>
            <person name="Brannstrom I.O."/>
            <person name="Guillou S."/>
            <person name="Cros-Aarteil S."/>
            <person name="Calhoun S."/>
            <person name="Kuo A."/>
            <person name="Mondo S."/>
            <person name="Pangilinan J."/>
            <person name="Riley R."/>
            <person name="Labutti K."/>
            <person name="Andreopoulos B."/>
            <person name="Lipzen A."/>
            <person name="Chen C."/>
            <person name="Yanf M."/>
            <person name="Daum C."/>
            <person name="Ng V."/>
            <person name="Clum A."/>
            <person name="Steindorff A."/>
            <person name="Ohm R."/>
            <person name="Martin F."/>
            <person name="Silar P."/>
            <person name="Natvig D."/>
            <person name="Lalanne C."/>
            <person name="Gautier V."/>
            <person name="Ament-Velasquez S.L."/>
            <person name="Kruys A."/>
            <person name="Hutchinson M.I."/>
            <person name="Powell A.J."/>
            <person name="Barry K."/>
            <person name="Miller A.N."/>
            <person name="Grigoriev I.V."/>
            <person name="Debuchy R."/>
            <person name="Gladieux P."/>
            <person name="Thoren M.H."/>
            <person name="Johannesson H."/>
        </authorList>
    </citation>
    <scope>NUCLEOTIDE SEQUENCE</scope>
    <source>
        <strain evidence="9">CBS 118394</strain>
    </source>
</reference>
<dbReference type="AlphaFoldDB" id="A0AAE0I7R5"/>
<reference evidence="9" key="1">
    <citation type="journal article" date="2023" name="Mol. Phylogenet. Evol.">
        <title>Genome-scale phylogeny and comparative genomics of the fungal order Sordariales.</title>
        <authorList>
            <person name="Hensen N."/>
            <person name="Bonometti L."/>
            <person name="Westerberg I."/>
            <person name="Brannstrom I.O."/>
            <person name="Guillou S."/>
            <person name="Cros-Aarteil S."/>
            <person name="Calhoun S."/>
            <person name="Haridas S."/>
            <person name="Kuo A."/>
            <person name="Mondo S."/>
            <person name="Pangilinan J."/>
            <person name="Riley R."/>
            <person name="LaButti K."/>
            <person name="Andreopoulos B."/>
            <person name="Lipzen A."/>
            <person name="Chen C."/>
            <person name="Yan M."/>
            <person name="Daum C."/>
            <person name="Ng V."/>
            <person name="Clum A."/>
            <person name="Steindorff A."/>
            <person name="Ohm R.A."/>
            <person name="Martin F."/>
            <person name="Silar P."/>
            <person name="Natvig D.O."/>
            <person name="Lalanne C."/>
            <person name="Gautier V."/>
            <person name="Ament-Velasquez S.L."/>
            <person name="Kruys A."/>
            <person name="Hutchinson M.I."/>
            <person name="Powell A.J."/>
            <person name="Barry K."/>
            <person name="Miller A.N."/>
            <person name="Grigoriev I.V."/>
            <person name="Debuchy R."/>
            <person name="Gladieux P."/>
            <person name="Hiltunen Thoren M."/>
            <person name="Johannesson H."/>
        </authorList>
    </citation>
    <scope>NUCLEOTIDE SEQUENCE</scope>
    <source>
        <strain evidence="9">CBS 118394</strain>
    </source>
</reference>
<dbReference type="GO" id="GO:0020037">
    <property type="term" value="F:heme binding"/>
    <property type="evidence" value="ECO:0007669"/>
    <property type="project" value="InterPro"/>
</dbReference>
<gene>
    <name evidence="9" type="ORF">B0H66DRAFT_476475</name>
</gene>
<dbReference type="Proteomes" id="UP001283341">
    <property type="component" value="Unassembled WGS sequence"/>
</dbReference>
<dbReference type="SUPFAM" id="SSF48264">
    <property type="entry name" value="Cytochrome P450"/>
    <property type="match status" value="1"/>
</dbReference>